<reference evidence="2 3" key="1">
    <citation type="submission" date="2024-11" db="EMBL/GenBank/DDBJ databases">
        <title>A near-complete genome assembly of Cinchona calisaya.</title>
        <authorList>
            <person name="Lian D.C."/>
            <person name="Zhao X.W."/>
            <person name="Wei L."/>
        </authorList>
    </citation>
    <scope>NUCLEOTIDE SEQUENCE [LARGE SCALE GENOMIC DNA]</scope>
    <source>
        <tissue evidence="2">Nenye</tissue>
    </source>
</reference>
<accession>A0ABD2XV67</accession>
<evidence type="ECO:0000313" key="2">
    <source>
        <dbReference type="EMBL" id="KAL3498144.1"/>
    </source>
</evidence>
<evidence type="ECO:0000313" key="3">
    <source>
        <dbReference type="Proteomes" id="UP001630127"/>
    </source>
</evidence>
<gene>
    <name evidence="2" type="ORF">ACH5RR_040876</name>
</gene>
<comment type="caution">
    <text evidence="2">The sequence shown here is derived from an EMBL/GenBank/DDBJ whole genome shotgun (WGS) entry which is preliminary data.</text>
</comment>
<feature type="region of interest" description="Disordered" evidence="1">
    <location>
        <begin position="1"/>
        <end position="34"/>
    </location>
</feature>
<feature type="region of interest" description="Disordered" evidence="1">
    <location>
        <begin position="48"/>
        <end position="68"/>
    </location>
</feature>
<keyword evidence="3" id="KW-1185">Reference proteome</keyword>
<organism evidence="2 3">
    <name type="scientific">Cinchona calisaya</name>
    <dbReference type="NCBI Taxonomy" id="153742"/>
    <lineage>
        <taxon>Eukaryota</taxon>
        <taxon>Viridiplantae</taxon>
        <taxon>Streptophyta</taxon>
        <taxon>Embryophyta</taxon>
        <taxon>Tracheophyta</taxon>
        <taxon>Spermatophyta</taxon>
        <taxon>Magnoliopsida</taxon>
        <taxon>eudicotyledons</taxon>
        <taxon>Gunneridae</taxon>
        <taxon>Pentapetalae</taxon>
        <taxon>asterids</taxon>
        <taxon>lamiids</taxon>
        <taxon>Gentianales</taxon>
        <taxon>Rubiaceae</taxon>
        <taxon>Cinchonoideae</taxon>
        <taxon>Cinchoneae</taxon>
        <taxon>Cinchona</taxon>
    </lineage>
</organism>
<proteinExistence type="predicted"/>
<name>A0ABD2XV67_9GENT</name>
<protein>
    <submittedName>
        <fullName evidence="2">Uncharacterized protein</fullName>
    </submittedName>
</protein>
<dbReference type="EMBL" id="JBJUIK010000017">
    <property type="protein sequence ID" value="KAL3498144.1"/>
    <property type="molecule type" value="Genomic_DNA"/>
</dbReference>
<dbReference type="AlphaFoldDB" id="A0ABD2XV67"/>
<evidence type="ECO:0000256" key="1">
    <source>
        <dbReference type="SAM" id="MobiDB-lite"/>
    </source>
</evidence>
<sequence length="68" mass="7799">MVQGMEKNEGEDCRDREGDRKGFWEGGDGGHREDEALDLELEHQAYLDSGLEEHVTREDKVQHNENTA</sequence>
<dbReference type="Proteomes" id="UP001630127">
    <property type="component" value="Unassembled WGS sequence"/>
</dbReference>